<evidence type="ECO:0000256" key="1">
    <source>
        <dbReference type="ARBA" id="ARBA00004651"/>
    </source>
</evidence>
<evidence type="ECO:0000256" key="2">
    <source>
        <dbReference type="ARBA" id="ARBA00007935"/>
    </source>
</evidence>
<dbReference type="Gene3D" id="1.10.3470.10">
    <property type="entry name" value="ABC transporter involved in vitamin B12 uptake, BtuC"/>
    <property type="match status" value="1"/>
</dbReference>
<dbReference type="PROSITE" id="PS51257">
    <property type="entry name" value="PROKAR_LIPOPROTEIN"/>
    <property type="match status" value="1"/>
</dbReference>
<keyword evidence="9 10" id="KW-0472">Membrane</keyword>
<sequence length="318" mass="36318">MQFKSKHTKLFCLLIILAIVACLLYFWPITQLSAFAWKLRSQKIVVYLLVAIATGISTISFQTLTENRFLTPSILGIESFYVLLQTLLLVFESKFLQLEKSPVLEFLILLLVQSLFFLALQGYLKTLMKQDLVFILLICLALGSLFRNISTFLQVLMDPNEYDKLQNSLFASFQHLNTSILAIGSLIILALTIFFFRKAVILDVLHLQRETAQILGLDVEKEQRELLWGIVLLTSTATALVGPMAFFGFMLANLTYLIVKDYRHKLLFIVAILIGFISLTLGQALIERVFALEIRISMIIESVGGFLFFILLYRRARR</sequence>
<comment type="subcellular location">
    <subcellularLocation>
        <location evidence="1">Cell membrane</location>
        <topology evidence="1">Multi-pass membrane protein</topology>
    </subcellularLocation>
</comment>
<dbReference type="EMBL" id="LNVF01000012">
    <property type="protein sequence ID" value="ORJ27778.1"/>
    <property type="molecule type" value="Genomic_DNA"/>
</dbReference>
<dbReference type="SUPFAM" id="SSF81345">
    <property type="entry name" value="ABC transporter involved in vitamin B12 uptake, BtuC"/>
    <property type="match status" value="1"/>
</dbReference>
<feature type="transmembrane region" description="Helical" evidence="10">
    <location>
        <begin position="13"/>
        <end position="37"/>
    </location>
</feature>
<feature type="transmembrane region" description="Helical" evidence="10">
    <location>
        <begin position="176"/>
        <end position="196"/>
    </location>
</feature>
<gene>
    <name evidence="11" type="ORF">ATE34_08890</name>
</gene>
<evidence type="ECO:0000256" key="3">
    <source>
        <dbReference type="ARBA" id="ARBA00022448"/>
    </source>
</evidence>
<evidence type="ECO:0000256" key="10">
    <source>
        <dbReference type="SAM" id="Phobius"/>
    </source>
</evidence>
<evidence type="ECO:0000256" key="4">
    <source>
        <dbReference type="ARBA" id="ARBA00022475"/>
    </source>
</evidence>
<accession>A0A1X0WLZ7</accession>
<comment type="caution">
    <text evidence="11">The sequence shown here is derived from an EMBL/GenBank/DDBJ whole genome shotgun (WGS) entry which is preliminary data.</text>
</comment>
<dbReference type="InterPro" id="IPR000522">
    <property type="entry name" value="ABC_transptr_permease_BtuC"/>
</dbReference>
<dbReference type="GO" id="GO:0005886">
    <property type="term" value="C:plasma membrane"/>
    <property type="evidence" value="ECO:0007669"/>
    <property type="project" value="UniProtKB-SubCell"/>
</dbReference>
<feature type="transmembrane region" description="Helical" evidence="10">
    <location>
        <begin position="69"/>
        <end position="91"/>
    </location>
</feature>
<feature type="transmembrane region" description="Helical" evidence="10">
    <location>
        <begin position="132"/>
        <end position="156"/>
    </location>
</feature>
<protein>
    <submittedName>
        <fullName evidence="11">Ferrichrome ABC transporter permease</fullName>
    </submittedName>
</protein>
<keyword evidence="8" id="KW-0408">Iron</keyword>
<dbReference type="FunFam" id="1.10.3470.10:FF:000004">
    <property type="entry name" value="Iron compound ABC transporter, permease"/>
    <property type="match status" value="1"/>
</dbReference>
<keyword evidence="5" id="KW-0406">Ion transport</keyword>
<name>A0A1X0WLZ7_STROR</name>
<feature type="transmembrane region" description="Helical" evidence="10">
    <location>
        <begin position="292"/>
        <end position="313"/>
    </location>
</feature>
<evidence type="ECO:0000256" key="5">
    <source>
        <dbReference type="ARBA" id="ARBA00022496"/>
    </source>
</evidence>
<keyword evidence="6 10" id="KW-0812">Transmembrane</keyword>
<keyword evidence="4" id="KW-1003">Cell membrane</keyword>
<keyword evidence="7 10" id="KW-1133">Transmembrane helix</keyword>
<dbReference type="Pfam" id="PF01032">
    <property type="entry name" value="FecCD"/>
    <property type="match status" value="1"/>
</dbReference>
<dbReference type="GO" id="GO:0033214">
    <property type="term" value="P:siderophore-iron import into cell"/>
    <property type="evidence" value="ECO:0007669"/>
    <property type="project" value="TreeGrafter"/>
</dbReference>
<evidence type="ECO:0000256" key="6">
    <source>
        <dbReference type="ARBA" id="ARBA00022692"/>
    </source>
</evidence>
<feature type="transmembrane region" description="Helical" evidence="10">
    <location>
        <begin position="103"/>
        <end position="120"/>
    </location>
</feature>
<dbReference type="RefSeq" id="WP_009730633.1">
    <property type="nucleotide sequence ID" value="NZ_LNVF01000012.1"/>
</dbReference>
<organism evidence="11 12">
    <name type="scientific">Streptococcus oralis subsp. tigurinus</name>
    <dbReference type="NCBI Taxonomy" id="1077464"/>
    <lineage>
        <taxon>Bacteria</taxon>
        <taxon>Bacillati</taxon>
        <taxon>Bacillota</taxon>
        <taxon>Bacilli</taxon>
        <taxon>Lactobacillales</taxon>
        <taxon>Streptococcaceae</taxon>
        <taxon>Streptococcus</taxon>
    </lineage>
</organism>
<evidence type="ECO:0000313" key="11">
    <source>
        <dbReference type="EMBL" id="ORJ27778.1"/>
    </source>
</evidence>
<keyword evidence="5" id="KW-0410">Iron transport</keyword>
<feature type="transmembrane region" description="Helical" evidence="10">
    <location>
        <begin position="226"/>
        <end position="259"/>
    </location>
</feature>
<comment type="similarity">
    <text evidence="2">Belongs to the binding-protein-dependent transport system permease family. FecCD subfamily.</text>
</comment>
<dbReference type="InterPro" id="IPR037294">
    <property type="entry name" value="ABC_BtuC-like"/>
</dbReference>
<dbReference type="AlphaFoldDB" id="A0A1X0WLZ7"/>
<evidence type="ECO:0000256" key="7">
    <source>
        <dbReference type="ARBA" id="ARBA00022989"/>
    </source>
</evidence>
<dbReference type="PANTHER" id="PTHR30472:SF19">
    <property type="entry name" value="PETROBACTIN IMPORT SYSTEM PERMEASE PROTEIN YCLO"/>
    <property type="match status" value="1"/>
</dbReference>
<dbReference type="GO" id="GO:0022857">
    <property type="term" value="F:transmembrane transporter activity"/>
    <property type="evidence" value="ECO:0007669"/>
    <property type="project" value="InterPro"/>
</dbReference>
<dbReference type="PANTHER" id="PTHR30472">
    <property type="entry name" value="FERRIC ENTEROBACTIN TRANSPORT SYSTEM PERMEASE PROTEIN"/>
    <property type="match status" value="1"/>
</dbReference>
<feature type="transmembrane region" description="Helical" evidence="10">
    <location>
        <begin position="266"/>
        <end position="286"/>
    </location>
</feature>
<keyword evidence="3" id="KW-0813">Transport</keyword>
<reference evidence="11 12" key="1">
    <citation type="journal article" date="2016" name="PLoS ONE">
        <title>Comparative Genomics Analysis of Streptococcus tigurinus Strains Identifies Genetic Elements Specifically and Uniquely Present in Highly Virulent Strains.</title>
        <authorList>
            <person name="Diene S.M."/>
            <person name="Francois P."/>
            <person name="Zbinden A."/>
            <person name="Entenza J.M."/>
            <person name="Resch G."/>
        </authorList>
    </citation>
    <scope>NUCLEOTIDE SEQUENCE [LARGE SCALE GENOMIC DNA]</scope>
    <source>
        <strain evidence="11 12">AZ_8</strain>
    </source>
</reference>
<evidence type="ECO:0000256" key="9">
    <source>
        <dbReference type="ARBA" id="ARBA00023136"/>
    </source>
</evidence>
<evidence type="ECO:0000313" key="12">
    <source>
        <dbReference type="Proteomes" id="UP000192428"/>
    </source>
</evidence>
<proteinExistence type="inferred from homology"/>
<evidence type="ECO:0000256" key="8">
    <source>
        <dbReference type="ARBA" id="ARBA00023004"/>
    </source>
</evidence>
<dbReference type="eggNOG" id="COG4605">
    <property type="taxonomic scope" value="Bacteria"/>
</dbReference>
<dbReference type="Proteomes" id="UP000192428">
    <property type="component" value="Unassembled WGS sequence"/>
</dbReference>
<feature type="transmembrane region" description="Helical" evidence="10">
    <location>
        <begin position="44"/>
        <end position="63"/>
    </location>
</feature>